<dbReference type="PANTHER" id="PTHR42935:SF1">
    <property type="entry name" value="SLR0930 PROTEIN"/>
    <property type="match status" value="1"/>
</dbReference>
<reference evidence="3" key="1">
    <citation type="submission" date="2017-09" db="EMBL/GenBank/DDBJ databases">
        <authorList>
            <person name="Varghese N."/>
            <person name="Submissions S."/>
        </authorList>
    </citation>
    <scope>NUCLEOTIDE SEQUENCE [LARGE SCALE GENOMIC DNA]</scope>
    <source>
        <strain evidence="3">MSL47</strain>
    </source>
</reference>
<dbReference type="STRING" id="1413210.U472_07835"/>
<dbReference type="OrthoDB" id="9812140at2"/>
<dbReference type="SMART" id="SM00382">
    <property type="entry name" value="AAA"/>
    <property type="match status" value="1"/>
</dbReference>
<proteinExistence type="predicted"/>
<dbReference type="Gene3D" id="3.40.50.300">
    <property type="entry name" value="P-loop containing nucleotide triphosphate hydrolases"/>
    <property type="match status" value="1"/>
</dbReference>
<dbReference type="InterPro" id="IPR027417">
    <property type="entry name" value="P-loop_NTPase"/>
</dbReference>
<evidence type="ECO:0000313" key="2">
    <source>
        <dbReference type="EMBL" id="SNY30020.1"/>
    </source>
</evidence>
<dbReference type="Proteomes" id="UP000219573">
    <property type="component" value="Unassembled WGS sequence"/>
</dbReference>
<dbReference type="InterPro" id="IPR008533">
    <property type="entry name" value="DUF815"/>
</dbReference>
<dbReference type="SUPFAM" id="SSF52540">
    <property type="entry name" value="P-loop containing nucleoside triphosphate hydrolases"/>
    <property type="match status" value="1"/>
</dbReference>
<protein>
    <recommendedName>
        <fullName evidence="1">AAA+ ATPase domain-containing protein</fullName>
    </recommendedName>
</protein>
<dbReference type="InterPro" id="IPR003593">
    <property type="entry name" value="AAA+_ATPase"/>
</dbReference>
<sequence length="433" mass="50148">MDSLAIIDSFSKLNKLLIYRGILADKLLQKVRNLISKLKKEATIEALQRDYYDILAELIEIGEREGYQNGLWQNYLLNLIIKDKNSFSLACERDKNLQGSIYQLALNDLQILTEIHSFNLNHLGRLLKVEEESFITAFSPSNSNEEYQNHYQKRLAELKQDFNNVSSVENLLKKLSSYYRDFGAGKLAYYKAFRWEESSLIGIKNSDPITFAELIGYENQKEKLIKNTEAFLKNKPANNVLLYGDSGTGKSSSIKALLNRYATEGLRLIELAKYQMKELPKILEVLKDRGLYFIIFMDDLSFEDFETDYKYMKAIIEGGVEVKPNNVLFYATSNRRHLIKEKWSDRDQESGEIHLSDAIQEKISLASRFGITISYESPQQKGYLRIVKELAKQNNITLPVEELKERAIQWEMWNNGRSGRTAQQFIDYLLGEL</sequence>
<dbReference type="PANTHER" id="PTHR42935">
    <property type="entry name" value="SLR0930 PROTEIN"/>
    <property type="match status" value="1"/>
</dbReference>
<feature type="domain" description="AAA+ ATPase" evidence="1">
    <location>
        <begin position="236"/>
        <end position="354"/>
    </location>
</feature>
<evidence type="ECO:0000313" key="3">
    <source>
        <dbReference type="Proteomes" id="UP000219573"/>
    </source>
</evidence>
<dbReference type="EMBL" id="OBDZ01000013">
    <property type="protein sequence ID" value="SNY30020.1"/>
    <property type="molecule type" value="Genomic_DNA"/>
</dbReference>
<dbReference type="AlphaFoldDB" id="A0A285H296"/>
<dbReference type="Pfam" id="PF05673">
    <property type="entry name" value="DUF815"/>
    <property type="match status" value="1"/>
</dbReference>
<dbReference type="CDD" id="cd00009">
    <property type="entry name" value="AAA"/>
    <property type="match status" value="1"/>
</dbReference>
<keyword evidence="3" id="KW-1185">Reference proteome</keyword>
<evidence type="ECO:0000259" key="1">
    <source>
        <dbReference type="SMART" id="SM00382"/>
    </source>
</evidence>
<organism evidence="2 3">
    <name type="scientific">Orenia metallireducens</name>
    <dbReference type="NCBI Taxonomy" id="1413210"/>
    <lineage>
        <taxon>Bacteria</taxon>
        <taxon>Bacillati</taxon>
        <taxon>Bacillota</taxon>
        <taxon>Clostridia</taxon>
        <taxon>Halanaerobiales</taxon>
        <taxon>Halobacteroidaceae</taxon>
        <taxon>Orenia</taxon>
    </lineage>
</organism>
<dbReference type="RefSeq" id="WP_097017959.1">
    <property type="nucleotide sequence ID" value="NZ_OBDZ01000013.1"/>
</dbReference>
<accession>A0A285H296</accession>
<gene>
    <name evidence="2" type="ORF">SAMN06265827_11348</name>
</gene>
<name>A0A285H296_9FIRM</name>